<keyword evidence="6" id="KW-1185">Reference proteome</keyword>
<evidence type="ECO:0000256" key="2">
    <source>
        <dbReference type="ARBA" id="ARBA00010846"/>
    </source>
</evidence>
<dbReference type="OMA" id="CATGSEF"/>
<dbReference type="InterPro" id="IPR045005">
    <property type="entry name" value="BPM1-6"/>
</dbReference>
<dbReference type="AlphaFoldDB" id="A0A1Z5RAS8"/>
<feature type="domain" description="BPM/SPOP BACK" evidence="4">
    <location>
        <begin position="112"/>
        <end position="165"/>
    </location>
</feature>
<reference evidence="5 6" key="1">
    <citation type="journal article" date="2009" name="Nature">
        <title>The Sorghum bicolor genome and the diversification of grasses.</title>
        <authorList>
            <person name="Paterson A.H."/>
            <person name="Bowers J.E."/>
            <person name="Bruggmann R."/>
            <person name="Dubchak I."/>
            <person name="Grimwood J."/>
            <person name="Gundlach H."/>
            <person name="Haberer G."/>
            <person name="Hellsten U."/>
            <person name="Mitros T."/>
            <person name="Poliakov A."/>
            <person name="Schmutz J."/>
            <person name="Spannagl M."/>
            <person name="Tang H."/>
            <person name="Wang X."/>
            <person name="Wicker T."/>
            <person name="Bharti A.K."/>
            <person name="Chapman J."/>
            <person name="Feltus F.A."/>
            <person name="Gowik U."/>
            <person name="Grigoriev I.V."/>
            <person name="Lyons E."/>
            <person name="Maher C.A."/>
            <person name="Martis M."/>
            <person name="Narechania A."/>
            <person name="Otillar R.P."/>
            <person name="Penning B.W."/>
            <person name="Salamov A.A."/>
            <person name="Wang Y."/>
            <person name="Zhang L."/>
            <person name="Carpita N.C."/>
            <person name="Freeling M."/>
            <person name="Gingle A.R."/>
            <person name="Hash C.T."/>
            <person name="Keller B."/>
            <person name="Klein P."/>
            <person name="Kresovich S."/>
            <person name="McCann M.C."/>
            <person name="Ming R."/>
            <person name="Peterson D.G."/>
            <person name="Mehboob-ur-Rahman"/>
            <person name="Ware D."/>
            <person name="Westhoff P."/>
            <person name="Mayer K.F."/>
            <person name="Messing J."/>
            <person name="Rokhsar D.S."/>
        </authorList>
    </citation>
    <scope>NUCLEOTIDE SEQUENCE [LARGE SCALE GENOMIC DNA]</scope>
    <source>
        <strain evidence="6">cv. BTx623</strain>
    </source>
</reference>
<dbReference type="Pfam" id="PF24570">
    <property type="entry name" value="BACK_BPM_SPOP"/>
    <property type="match status" value="1"/>
</dbReference>
<dbReference type="InParanoid" id="A0A1Z5RAS8"/>
<dbReference type="Gramene" id="OQU80860">
    <property type="protein sequence ID" value="OQU80860"/>
    <property type="gene ID" value="SORBI_3007G199300"/>
</dbReference>
<comment type="pathway">
    <text evidence="1">Protein modification; protein ubiquitination.</text>
</comment>
<reference evidence="6" key="2">
    <citation type="journal article" date="2018" name="Plant J.">
        <title>The Sorghum bicolor reference genome: improved assembly, gene annotations, a transcriptome atlas, and signatures of genome organization.</title>
        <authorList>
            <person name="McCormick R.F."/>
            <person name="Truong S.K."/>
            <person name="Sreedasyam A."/>
            <person name="Jenkins J."/>
            <person name="Shu S."/>
            <person name="Sims D."/>
            <person name="Kennedy M."/>
            <person name="Amirebrahimi M."/>
            <person name="Weers B.D."/>
            <person name="McKinley B."/>
            <person name="Mattison A."/>
            <person name="Morishige D.T."/>
            <person name="Grimwood J."/>
            <person name="Schmutz J."/>
            <person name="Mullet J.E."/>
        </authorList>
    </citation>
    <scope>NUCLEOTIDE SEQUENCE [LARGE SCALE GENOMIC DNA]</scope>
    <source>
        <strain evidence="6">cv. BTx623</strain>
    </source>
</reference>
<accession>A0A1Z5RAS8</accession>
<evidence type="ECO:0000256" key="1">
    <source>
        <dbReference type="ARBA" id="ARBA00004906"/>
    </source>
</evidence>
<sequence>MGRMYRSTSMARYSMHIERCLLHVHQSLKSGSSDPWLRLKCHPSPYMHGIAPTTFRIMLQFMYTDTLPGDDELGDSPHEMMQHLLAAADCYALDRLKLICAHRLWNKVSADTVAATLACAEMYSCRELKSKCIDFFAAEKNFKKAVLTEDFVQLGQNFPSIIAELREKVGILCVIYLHMCILVVQA</sequence>
<feature type="domain" description="BTB" evidence="3">
    <location>
        <begin position="46"/>
        <end position="104"/>
    </location>
</feature>
<dbReference type="InterPro" id="IPR011333">
    <property type="entry name" value="SKP1/BTB/POZ_sf"/>
</dbReference>
<organism evidence="5 6">
    <name type="scientific">Sorghum bicolor</name>
    <name type="common">Sorghum</name>
    <name type="synonym">Sorghum vulgare</name>
    <dbReference type="NCBI Taxonomy" id="4558"/>
    <lineage>
        <taxon>Eukaryota</taxon>
        <taxon>Viridiplantae</taxon>
        <taxon>Streptophyta</taxon>
        <taxon>Embryophyta</taxon>
        <taxon>Tracheophyta</taxon>
        <taxon>Spermatophyta</taxon>
        <taxon>Magnoliopsida</taxon>
        <taxon>Liliopsida</taxon>
        <taxon>Poales</taxon>
        <taxon>Poaceae</taxon>
        <taxon>PACMAD clade</taxon>
        <taxon>Panicoideae</taxon>
        <taxon>Andropogonodae</taxon>
        <taxon>Andropogoneae</taxon>
        <taxon>Sorghinae</taxon>
        <taxon>Sorghum</taxon>
    </lineage>
</organism>
<gene>
    <name evidence="5" type="ORF">SORBI_3007G199300</name>
</gene>
<dbReference type="Gene3D" id="3.30.710.10">
    <property type="entry name" value="Potassium Channel Kv1.1, Chain A"/>
    <property type="match status" value="1"/>
</dbReference>
<dbReference type="EMBL" id="CM000766">
    <property type="protein sequence ID" value="OQU80860.1"/>
    <property type="molecule type" value="Genomic_DNA"/>
</dbReference>
<evidence type="ECO:0000313" key="5">
    <source>
        <dbReference type="EMBL" id="OQU80860.1"/>
    </source>
</evidence>
<dbReference type="SUPFAM" id="SSF54695">
    <property type="entry name" value="POZ domain"/>
    <property type="match status" value="1"/>
</dbReference>
<dbReference type="InterPro" id="IPR056423">
    <property type="entry name" value="BACK_BPM_SPOP"/>
</dbReference>
<dbReference type="Gene3D" id="1.25.40.420">
    <property type="match status" value="1"/>
</dbReference>
<dbReference type="PANTHER" id="PTHR26379">
    <property type="entry name" value="BTB/POZ AND MATH DOMAIN-CONTAINING PROTEIN 1"/>
    <property type="match status" value="1"/>
</dbReference>
<evidence type="ECO:0000313" key="6">
    <source>
        <dbReference type="Proteomes" id="UP000000768"/>
    </source>
</evidence>
<name>A0A1Z5RAS8_SORBI</name>
<evidence type="ECO:0000259" key="3">
    <source>
        <dbReference type="Pfam" id="PF00651"/>
    </source>
</evidence>
<protein>
    <submittedName>
        <fullName evidence="5">Uncharacterized protein</fullName>
    </submittedName>
</protein>
<evidence type="ECO:0000259" key="4">
    <source>
        <dbReference type="Pfam" id="PF24570"/>
    </source>
</evidence>
<dbReference type="PANTHER" id="PTHR26379:SF504">
    <property type="entry name" value="OS08G0523800 PROTEIN"/>
    <property type="match status" value="1"/>
</dbReference>
<dbReference type="InterPro" id="IPR000210">
    <property type="entry name" value="BTB/POZ_dom"/>
</dbReference>
<dbReference type="GO" id="GO:0016567">
    <property type="term" value="P:protein ubiquitination"/>
    <property type="evidence" value="ECO:0007669"/>
    <property type="project" value="InterPro"/>
</dbReference>
<dbReference type="Proteomes" id="UP000000768">
    <property type="component" value="Chromosome 7"/>
</dbReference>
<proteinExistence type="inferred from homology"/>
<dbReference type="Pfam" id="PF00651">
    <property type="entry name" value="BTB"/>
    <property type="match status" value="1"/>
</dbReference>
<comment type="similarity">
    <text evidence="2">Belongs to the Tdpoz family.</text>
</comment>